<dbReference type="InterPro" id="IPR008332">
    <property type="entry name" value="MethylG_MeTrfase_N"/>
</dbReference>
<keyword evidence="4" id="KW-0489">Methyltransferase</keyword>
<dbReference type="GO" id="GO:0003908">
    <property type="term" value="F:methylated-DNA-[protein]-cysteine S-methyltransferase activity"/>
    <property type="evidence" value="ECO:0007669"/>
    <property type="project" value="UniProtKB-EC"/>
</dbReference>
<organism evidence="11 12">
    <name type="scientific">Paenibacillus oceani</name>
    <dbReference type="NCBI Taxonomy" id="2772510"/>
    <lineage>
        <taxon>Bacteria</taxon>
        <taxon>Bacillati</taxon>
        <taxon>Bacillota</taxon>
        <taxon>Bacilli</taxon>
        <taxon>Bacillales</taxon>
        <taxon>Paenibacillaceae</taxon>
        <taxon>Paenibacillus</taxon>
    </lineage>
</organism>
<dbReference type="InterPro" id="IPR014048">
    <property type="entry name" value="MethylDNA_cys_MeTrfase_DNA-bd"/>
</dbReference>
<feature type="domain" description="Methylguanine DNA methyltransferase ribonuclease-like" evidence="10">
    <location>
        <begin position="10"/>
        <end position="87"/>
    </location>
</feature>
<evidence type="ECO:0000259" key="9">
    <source>
        <dbReference type="Pfam" id="PF01035"/>
    </source>
</evidence>
<gene>
    <name evidence="11" type="ORF">IDH45_13200</name>
</gene>
<keyword evidence="12" id="KW-1185">Reference proteome</keyword>
<keyword evidence="5" id="KW-0808">Transferase</keyword>
<dbReference type="Gene3D" id="3.30.160.70">
    <property type="entry name" value="Methylated DNA-protein cysteine methyltransferase domain"/>
    <property type="match status" value="1"/>
</dbReference>
<dbReference type="AlphaFoldDB" id="A0A927CAD5"/>
<protein>
    <recommendedName>
        <fullName evidence="3">methylated-DNA--[protein]-cysteine S-methyltransferase</fullName>
        <ecNumber evidence="3">2.1.1.63</ecNumber>
    </recommendedName>
</protein>
<evidence type="ECO:0000256" key="2">
    <source>
        <dbReference type="ARBA" id="ARBA00008711"/>
    </source>
</evidence>
<dbReference type="InterPro" id="IPR036631">
    <property type="entry name" value="MGMT_N_sf"/>
</dbReference>
<keyword evidence="7" id="KW-0234">DNA repair</keyword>
<dbReference type="InterPro" id="IPR036217">
    <property type="entry name" value="MethylDNA_cys_MeTrfase_DNAb"/>
</dbReference>
<dbReference type="PROSITE" id="PS00374">
    <property type="entry name" value="MGMT"/>
    <property type="match status" value="1"/>
</dbReference>
<evidence type="ECO:0000256" key="4">
    <source>
        <dbReference type="ARBA" id="ARBA00022603"/>
    </source>
</evidence>
<dbReference type="EC" id="2.1.1.63" evidence="3"/>
<evidence type="ECO:0000256" key="6">
    <source>
        <dbReference type="ARBA" id="ARBA00022763"/>
    </source>
</evidence>
<dbReference type="Gene3D" id="1.10.10.10">
    <property type="entry name" value="Winged helix-like DNA-binding domain superfamily/Winged helix DNA-binding domain"/>
    <property type="match status" value="1"/>
</dbReference>
<dbReference type="InterPro" id="IPR036388">
    <property type="entry name" value="WH-like_DNA-bd_sf"/>
</dbReference>
<comment type="caution">
    <text evidence="11">The sequence shown here is derived from an EMBL/GenBank/DDBJ whole genome shotgun (WGS) entry which is preliminary data.</text>
</comment>
<dbReference type="PANTHER" id="PTHR10815:SF12">
    <property type="entry name" value="METHYLATED-DNA--PROTEIN-CYSTEINE METHYLTRANSFERASE, INDUCIBLE"/>
    <property type="match status" value="1"/>
</dbReference>
<evidence type="ECO:0000256" key="1">
    <source>
        <dbReference type="ARBA" id="ARBA00001286"/>
    </source>
</evidence>
<keyword evidence="6" id="KW-0227">DNA damage</keyword>
<dbReference type="SUPFAM" id="SSF53155">
    <property type="entry name" value="Methylated DNA-protein cysteine methyltransferase domain"/>
    <property type="match status" value="1"/>
</dbReference>
<name>A0A927CAD5_9BACL</name>
<dbReference type="Pfam" id="PF01035">
    <property type="entry name" value="DNA_binding_1"/>
    <property type="match status" value="1"/>
</dbReference>
<dbReference type="Pfam" id="PF02870">
    <property type="entry name" value="Methyltransf_1N"/>
    <property type="match status" value="1"/>
</dbReference>
<evidence type="ECO:0000259" key="10">
    <source>
        <dbReference type="Pfam" id="PF02870"/>
    </source>
</evidence>
<dbReference type="SUPFAM" id="SSF46767">
    <property type="entry name" value="Methylated DNA-protein cysteine methyltransferase, C-terminal domain"/>
    <property type="match status" value="1"/>
</dbReference>
<evidence type="ECO:0000313" key="11">
    <source>
        <dbReference type="EMBL" id="MBD2862942.1"/>
    </source>
</evidence>
<reference evidence="11" key="1">
    <citation type="submission" date="2020-09" db="EMBL/GenBank/DDBJ databases">
        <title>A novel bacterium of genus Paenibacillus, isolated from South China Sea.</title>
        <authorList>
            <person name="Huang H."/>
            <person name="Mo K."/>
            <person name="Hu Y."/>
        </authorList>
    </citation>
    <scope>NUCLEOTIDE SEQUENCE</scope>
    <source>
        <strain evidence="11">IB182363</strain>
    </source>
</reference>
<evidence type="ECO:0000256" key="8">
    <source>
        <dbReference type="ARBA" id="ARBA00049348"/>
    </source>
</evidence>
<feature type="domain" description="Methylated-DNA-[protein]-cysteine S-methyltransferase DNA binding" evidence="9">
    <location>
        <begin position="92"/>
        <end position="171"/>
    </location>
</feature>
<dbReference type="Proteomes" id="UP000639396">
    <property type="component" value="Unassembled WGS sequence"/>
</dbReference>
<dbReference type="EMBL" id="JACXJA010000015">
    <property type="protein sequence ID" value="MBD2862942.1"/>
    <property type="molecule type" value="Genomic_DNA"/>
</dbReference>
<dbReference type="NCBIfam" id="TIGR00589">
    <property type="entry name" value="ogt"/>
    <property type="match status" value="1"/>
</dbReference>
<comment type="catalytic activity">
    <reaction evidence="1">
        <text>a 4-O-methyl-thymidine in DNA + L-cysteinyl-[protein] = a thymidine in DNA + S-methyl-L-cysteinyl-[protein]</text>
        <dbReference type="Rhea" id="RHEA:53428"/>
        <dbReference type="Rhea" id="RHEA-COMP:10131"/>
        <dbReference type="Rhea" id="RHEA-COMP:10132"/>
        <dbReference type="Rhea" id="RHEA-COMP:13555"/>
        <dbReference type="Rhea" id="RHEA-COMP:13556"/>
        <dbReference type="ChEBI" id="CHEBI:29950"/>
        <dbReference type="ChEBI" id="CHEBI:82612"/>
        <dbReference type="ChEBI" id="CHEBI:137386"/>
        <dbReference type="ChEBI" id="CHEBI:137387"/>
        <dbReference type="EC" id="2.1.1.63"/>
    </reaction>
</comment>
<proteinExistence type="inferred from homology"/>
<evidence type="ECO:0000256" key="3">
    <source>
        <dbReference type="ARBA" id="ARBA00011918"/>
    </source>
</evidence>
<dbReference type="GO" id="GO:0032259">
    <property type="term" value="P:methylation"/>
    <property type="evidence" value="ECO:0007669"/>
    <property type="project" value="UniProtKB-KW"/>
</dbReference>
<comment type="catalytic activity">
    <reaction evidence="8">
        <text>a 6-O-methyl-2'-deoxyguanosine in DNA + L-cysteinyl-[protein] = S-methyl-L-cysteinyl-[protein] + a 2'-deoxyguanosine in DNA</text>
        <dbReference type="Rhea" id="RHEA:24000"/>
        <dbReference type="Rhea" id="RHEA-COMP:10131"/>
        <dbReference type="Rhea" id="RHEA-COMP:10132"/>
        <dbReference type="Rhea" id="RHEA-COMP:11367"/>
        <dbReference type="Rhea" id="RHEA-COMP:11368"/>
        <dbReference type="ChEBI" id="CHEBI:29950"/>
        <dbReference type="ChEBI" id="CHEBI:82612"/>
        <dbReference type="ChEBI" id="CHEBI:85445"/>
        <dbReference type="ChEBI" id="CHEBI:85448"/>
        <dbReference type="EC" id="2.1.1.63"/>
    </reaction>
</comment>
<sequence length="182" mass="20265">MEKSSNAAPLYWSLLAYQDWNMHIGATEKGLCYVGSQNRSFQELADWAAARYPGSALVRDDRMTQRYADELIEYLEGARESFTAPADLRGTPFQLAVWKALGDIPYGQTRTYTDIAEMIRKPSSVRAVGAAIGANPNLITVPCHRVIGKNGALTGYRGGLEMKTKLLELERNVSYSKEAVRR</sequence>
<evidence type="ECO:0000313" key="12">
    <source>
        <dbReference type="Proteomes" id="UP000639396"/>
    </source>
</evidence>
<dbReference type="PANTHER" id="PTHR10815">
    <property type="entry name" value="METHYLATED-DNA--PROTEIN-CYSTEINE METHYLTRANSFERASE"/>
    <property type="match status" value="1"/>
</dbReference>
<dbReference type="CDD" id="cd06445">
    <property type="entry name" value="ATase"/>
    <property type="match status" value="1"/>
</dbReference>
<comment type="similarity">
    <text evidence="2">Belongs to the MGMT family.</text>
</comment>
<dbReference type="GO" id="GO:0006281">
    <property type="term" value="P:DNA repair"/>
    <property type="evidence" value="ECO:0007669"/>
    <property type="project" value="UniProtKB-KW"/>
</dbReference>
<evidence type="ECO:0000256" key="5">
    <source>
        <dbReference type="ARBA" id="ARBA00022679"/>
    </source>
</evidence>
<dbReference type="FunFam" id="1.10.10.10:FF:000214">
    <property type="entry name" value="Methylated-DNA--protein-cysteine methyltransferase"/>
    <property type="match status" value="1"/>
</dbReference>
<dbReference type="RefSeq" id="WP_190928279.1">
    <property type="nucleotide sequence ID" value="NZ_JACXJA010000015.1"/>
</dbReference>
<accession>A0A927CAD5</accession>
<dbReference type="InterPro" id="IPR001497">
    <property type="entry name" value="MethylDNA_cys_MeTrfase_AS"/>
</dbReference>
<evidence type="ECO:0000256" key="7">
    <source>
        <dbReference type="ARBA" id="ARBA00023204"/>
    </source>
</evidence>